<dbReference type="AlphaFoldDB" id="A0A922M1J2"/>
<organism evidence="3 4">
    <name type="scientific">Spodoptera exigua</name>
    <name type="common">Beet armyworm</name>
    <name type="synonym">Noctua fulgens</name>
    <dbReference type="NCBI Taxonomy" id="7107"/>
    <lineage>
        <taxon>Eukaryota</taxon>
        <taxon>Metazoa</taxon>
        <taxon>Ecdysozoa</taxon>
        <taxon>Arthropoda</taxon>
        <taxon>Hexapoda</taxon>
        <taxon>Insecta</taxon>
        <taxon>Pterygota</taxon>
        <taxon>Neoptera</taxon>
        <taxon>Endopterygota</taxon>
        <taxon>Lepidoptera</taxon>
        <taxon>Glossata</taxon>
        <taxon>Ditrysia</taxon>
        <taxon>Noctuoidea</taxon>
        <taxon>Noctuidae</taxon>
        <taxon>Amphipyrinae</taxon>
        <taxon>Spodoptera</taxon>
    </lineage>
</organism>
<feature type="chain" id="PRO_5037296733" evidence="2">
    <location>
        <begin position="24"/>
        <end position="252"/>
    </location>
</feature>
<sequence length="252" mass="28859">MAVTATYLFILISILSVMVELDAVTVNPSLCPTNKIAPHRRHVTWDEKPRTFGVIHYLFRPGRPPHMDPLEDLQEQPQEDDPDDCGEIEDYDETDLSSLTPTGQRRKSNKQDRYFINNDYIKTYHQGANRPPSRPHRPPRPTRPPYNFEGNYYGPNGYKPPYYPGDYVKPVKEDTIDHPQAAYQLGLIGGALGHVVGFPPVRPTEGSQLRKPNSAFRFPDNYAHTNRYPKKSQEQSNRSTSIFGSFLDLLFK</sequence>
<evidence type="ECO:0000256" key="1">
    <source>
        <dbReference type="SAM" id="MobiDB-lite"/>
    </source>
</evidence>
<name>A0A922M1J2_SPOEX</name>
<feature type="compositionally biased region" description="Acidic residues" evidence="1">
    <location>
        <begin position="70"/>
        <end position="95"/>
    </location>
</feature>
<accession>A0A922M1J2</accession>
<feature type="signal peptide" evidence="2">
    <location>
        <begin position="1"/>
        <end position="23"/>
    </location>
</feature>
<gene>
    <name evidence="3" type="ORF">HF086_010320</name>
</gene>
<keyword evidence="2" id="KW-0732">Signal</keyword>
<comment type="caution">
    <text evidence="3">The sequence shown here is derived from an EMBL/GenBank/DDBJ whole genome shotgun (WGS) entry which is preliminary data.</text>
</comment>
<protein>
    <submittedName>
        <fullName evidence="3">Uncharacterized protein</fullName>
    </submittedName>
</protein>
<dbReference type="EMBL" id="JACEFF010000906">
    <property type="protein sequence ID" value="KAH9628586.1"/>
    <property type="molecule type" value="Genomic_DNA"/>
</dbReference>
<evidence type="ECO:0000313" key="4">
    <source>
        <dbReference type="Proteomes" id="UP000814243"/>
    </source>
</evidence>
<feature type="region of interest" description="Disordered" evidence="1">
    <location>
        <begin position="65"/>
        <end position="146"/>
    </location>
</feature>
<proteinExistence type="predicted"/>
<dbReference type="Proteomes" id="UP000814243">
    <property type="component" value="Unassembled WGS sequence"/>
</dbReference>
<reference evidence="3" key="1">
    <citation type="journal article" date="2021" name="G3 (Bethesda)">
        <title>Genome and transcriptome analysis of the beet armyworm Spodoptera exigua reveals targets for pest control. .</title>
        <authorList>
            <person name="Simon S."/>
            <person name="Breeschoten T."/>
            <person name="Jansen H.J."/>
            <person name="Dirks R.P."/>
            <person name="Schranz M.E."/>
            <person name="Ros V.I.D."/>
        </authorList>
    </citation>
    <scope>NUCLEOTIDE SEQUENCE</scope>
    <source>
        <strain evidence="3">TB_SE_WUR_2020</strain>
    </source>
</reference>
<evidence type="ECO:0000256" key="2">
    <source>
        <dbReference type="SAM" id="SignalP"/>
    </source>
</evidence>
<evidence type="ECO:0000313" key="3">
    <source>
        <dbReference type="EMBL" id="KAH9628586.1"/>
    </source>
</evidence>